<keyword evidence="3" id="KW-1185">Reference proteome</keyword>
<evidence type="ECO:0008006" key="4">
    <source>
        <dbReference type="Google" id="ProtNLM"/>
    </source>
</evidence>
<dbReference type="EMBL" id="CP053452">
    <property type="protein sequence ID" value="QJW92574.1"/>
    <property type="molecule type" value="Genomic_DNA"/>
</dbReference>
<evidence type="ECO:0000313" key="2">
    <source>
        <dbReference type="EMBL" id="QJW92574.1"/>
    </source>
</evidence>
<evidence type="ECO:0000256" key="1">
    <source>
        <dbReference type="SAM" id="MobiDB-lite"/>
    </source>
</evidence>
<gene>
    <name evidence="2" type="ORF">FTUN_0070</name>
</gene>
<dbReference type="RefSeq" id="WP_171468943.1">
    <property type="nucleotide sequence ID" value="NZ_CP053452.2"/>
</dbReference>
<name>A0A6M5YG46_9BACT</name>
<sequence length="99" mass="10547">MATATNDTTEGPAADPGEGLLIDIGQLAGLLRRSVGALERDQAAGRLPAPVYVGGSRRWRRAEIVAWVAAGCPRGTGGTRSGRRARARPVPRRARRRHP</sequence>
<dbReference type="AlphaFoldDB" id="A0A6M5YG46"/>
<dbReference type="KEGG" id="ftj:FTUN_0070"/>
<accession>A0A6M5YG46</accession>
<protein>
    <recommendedName>
        <fullName evidence="4">Helix-turn-helix domain-containing protein</fullName>
    </recommendedName>
</protein>
<reference evidence="3" key="1">
    <citation type="submission" date="2020-05" db="EMBL/GenBank/DDBJ databases">
        <title>Frigoriglobus tundricola gen. nov., sp. nov., a psychrotolerant cellulolytic planctomycete of the family Gemmataceae with two divergent copies of 16S rRNA gene.</title>
        <authorList>
            <person name="Kulichevskaya I.S."/>
            <person name="Ivanova A.A."/>
            <person name="Naumoff D.G."/>
            <person name="Beletsky A.V."/>
            <person name="Rijpstra W.I.C."/>
            <person name="Sinninghe Damste J.S."/>
            <person name="Mardanov A.V."/>
            <person name="Ravin N.V."/>
            <person name="Dedysh S.N."/>
        </authorList>
    </citation>
    <scope>NUCLEOTIDE SEQUENCE [LARGE SCALE GENOMIC DNA]</scope>
    <source>
        <strain evidence="3">PL17</strain>
    </source>
</reference>
<dbReference type="Gene3D" id="1.10.238.160">
    <property type="match status" value="1"/>
</dbReference>
<proteinExistence type="predicted"/>
<feature type="region of interest" description="Disordered" evidence="1">
    <location>
        <begin position="72"/>
        <end position="99"/>
    </location>
</feature>
<dbReference type="SUPFAM" id="SSF46955">
    <property type="entry name" value="Putative DNA-binding domain"/>
    <property type="match status" value="1"/>
</dbReference>
<feature type="compositionally biased region" description="Basic residues" evidence="1">
    <location>
        <begin position="81"/>
        <end position="99"/>
    </location>
</feature>
<evidence type="ECO:0000313" key="3">
    <source>
        <dbReference type="Proteomes" id="UP000503447"/>
    </source>
</evidence>
<dbReference type="InterPro" id="IPR009061">
    <property type="entry name" value="DNA-bd_dom_put_sf"/>
</dbReference>
<organism evidence="2 3">
    <name type="scientific">Frigoriglobus tundricola</name>
    <dbReference type="NCBI Taxonomy" id="2774151"/>
    <lineage>
        <taxon>Bacteria</taxon>
        <taxon>Pseudomonadati</taxon>
        <taxon>Planctomycetota</taxon>
        <taxon>Planctomycetia</taxon>
        <taxon>Gemmatales</taxon>
        <taxon>Gemmataceae</taxon>
        <taxon>Frigoriglobus</taxon>
    </lineage>
</organism>
<dbReference type="Proteomes" id="UP000503447">
    <property type="component" value="Chromosome"/>
</dbReference>